<dbReference type="Pfam" id="PF02798">
    <property type="entry name" value="GST_N"/>
    <property type="match status" value="1"/>
</dbReference>
<dbReference type="EC" id="1.11.1.-" evidence="3"/>
<evidence type="ECO:0000259" key="2">
    <source>
        <dbReference type="PROSITE" id="PS50405"/>
    </source>
</evidence>
<dbReference type="PROSITE" id="PS50404">
    <property type="entry name" value="GST_NTER"/>
    <property type="match status" value="1"/>
</dbReference>
<dbReference type="InterPro" id="IPR036249">
    <property type="entry name" value="Thioredoxin-like_sf"/>
</dbReference>
<dbReference type="EC" id="1.8.4.-" evidence="3"/>
<feature type="domain" description="GST C-terminal" evidence="2">
    <location>
        <begin position="108"/>
        <end position="238"/>
    </location>
</feature>
<dbReference type="SFLD" id="SFLDG01151">
    <property type="entry name" value="Main.2:_Nu-like"/>
    <property type="match status" value="1"/>
</dbReference>
<organism evidence="3">
    <name type="scientific">mine drainage metagenome</name>
    <dbReference type="NCBI Taxonomy" id="410659"/>
    <lineage>
        <taxon>unclassified sequences</taxon>
        <taxon>metagenomes</taxon>
        <taxon>ecological metagenomes</taxon>
    </lineage>
</organism>
<dbReference type="SFLD" id="SFLDS00019">
    <property type="entry name" value="Glutathione_Transferase_(cytos"/>
    <property type="match status" value="1"/>
</dbReference>
<dbReference type="EMBL" id="MLJW01002663">
    <property type="protein sequence ID" value="OIQ73996.1"/>
    <property type="molecule type" value="Genomic_DNA"/>
</dbReference>
<dbReference type="AlphaFoldDB" id="A0A1J5Q2B2"/>
<dbReference type="SFLD" id="SFLDG00358">
    <property type="entry name" value="Main_(cytGST)"/>
    <property type="match status" value="1"/>
</dbReference>
<dbReference type="Gene3D" id="1.20.1050.10">
    <property type="match status" value="1"/>
</dbReference>
<dbReference type="Pfam" id="PF13410">
    <property type="entry name" value="GST_C_2"/>
    <property type="match status" value="1"/>
</dbReference>
<dbReference type="InterPro" id="IPR040079">
    <property type="entry name" value="Glutathione_S-Trfase"/>
</dbReference>
<gene>
    <name evidence="3" type="primary">yfcG_7</name>
    <name evidence="3" type="ORF">GALL_443650</name>
</gene>
<dbReference type="PANTHER" id="PTHR44051">
    <property type="entry name" value="GLUTATHIONE S-TRANSFERASE-RELATED"/>
    <property type="match status" value="1"/>
</dbReference>
<dbReference type="PROSITE" id="PS50405">
    <property type="entry name" value="GST_CTER"/>
    <property type="match status" value="1"/>
</dbReference>
<dbReference type="SUPFAM" id="SSF47616">
    <property type="entry name" value="GST C-terminal domain-like"/>
    <property type="match status" value="1"/>
</dbReference>
<keyword evidence="3" id="KW-0575">Peroxidase</keyword>
<name>A0A1J5Q2B2_9ZZZZ</name>
<accession>A0A1J5Q2B2</accession>
<protein>
    <submittedName>
        <fullName evidence="3">Disulfide-bond oxidoreductase YfcG</fullName>
        <ecNumber evidence="3">1.11.1.-</ecNumber>
        <ecNumber evidence="3">1.8.4.-</ecNumber>
    </submittedName>
</protein>
<evidence type="ECO:0000313" key="3">
    <source>
        <dbReference type="EMBL" id="OIQ73996.1"/>
    </source>
</evidence>
<dbReference type="PANTHER" id="PTHR44051:SF19">
    <property type="entry name" value="DISULFIDE-BOND OXIDOREDUCTASE YFCG"/>
    <property type="match status" value="1"/>
</dbReference>
<dbReference type="Gene3D" id="3.40.30.10">
    <property type="entry name" value="Glutaredoxin"/>
    <property type="match status" value="1"/>
</dbReference>
<dbReference type="InterPro" id="IPR004045">
    <property type="entry name" value="Glutathione_S-Trfase_N"/>
</dbReference>
<feature type="domain" description="GST N-terminal" evidence="1">
    <location>
        <begin position="18"/>
        <end position="105"/>
    </location>
</feature>
<dbReference type="SUPFAM" id="SSF52833">
    <property type="entry name" value="Thioredoxin-like"/>
    <property type="match status" value="1"/>
</dbReference>
<dbReference type="InterPro" id="IPR036282">
    <property type="entry name" value="Glutathione-S-Trfase_C_sf"/>
</dbReference>
<dbReference type="CDD" id="cd03178">
    <property type="entry name" value="GST_C_Ure2p_like"/>
    <property type="match status" value="1"/>
</dbReference>
<dbReference type="InterPro" id="IPR010987">
    <property type="entry name" value="Glutathione-S-Trfase_C-like"/>
</dbReference>
<proteinExistence type="predicted"/>
<evidence type="ECO:0000259" key="1">
    <source>
        <dbReference type="PROSITE" id="PS50404"/>
    </source>
</evidence>
<dbReference type="CDD" id="cd03048">
    <property type="entry name" value="GST_N_Ure2p_like"/>
    <property type="match status" value="1"/>
</dbReference>
<sequence>MTDLSVFAITKKWPARYPQRIQLYSLPTPNGAKVSIMLEETGLPYEPHRIGFETHDQMSPEFLSLNPNNKIPAILDPHGPDGKPFPLFESGAILIYLADKTRQFIPQDCAGRYETIQWLMFQMGGIGPMFGQLGFFNKFAGKDYEDKRPRDRYVAESRRLLGVLDRRLADRTWIMGDAYTIADMATFPWVRNLIGFYEAGELVGISDFPDVMRALDAFLARQAVGKGLVVPGQDPIST</sequence>
<reference evidence="3" key="1">
    <citation type="submission" date="2016-10" db="EMBL/GenBank/DDBJ databases">
        <title>Sequence of Gallionella enrichment culture.</title>
        <authorList>
            <person name="Poehlein A."/>
            <person name="Muehling M."/>
            <person name="Daniel R."/>
        </authorList>
    </citation>
    <scope>NUCLEOTIDE SEQUENCE</scope>
</reference>
<dbReference type="GO" id="GO:0004601">
    <property type="term" value="F:peroxidase activity"/>
    <property type="evidence" value="ECO:0007669"/>
    <property type="project" value="UniProtKB-KW"/>
</dbReference>
<keyword evidence="3" id="KW-0560">Oxidoreductase</keyword>
<comment type="caution">
    <text evidence="3">The sequence shown here is derived from an EMBL/GenBank/DDBJ whole genome shotgun (WGS) entry which is preliminary data.</text>
</comment>